<evidence type="ECO:0000259" key="13">
    <source>
        <dbReference type="Pfam" id="PF13632"/>
    </source>
</evidence>
<keyword evidence="7" id="KW-0328">Glycosyltransferase</keyword>
<comment type="pathway">
    <text evidence="2">Glycan metabolism; osmoregulated periplasmic glucan (OPG) biosynthesis.</text>
</comment>
<evidence type="ECO:0000313" key="14">
    <source>
        <dbReference type="EMBL" id="SBN37957.1"/>
    </source>
</evidence>
<comment type="similarity">
    <text evidence="3">Belongs to the glycosyltransferase 2 family. OpgH subfamily.</text>
</comment>
<evidence type="ECO:0000256" key="12">
    <source>
        <dbReference type="SAM" id="Phobius"/>
    </source>
</evidence>
<feature type="transmembrane region" description="Helical" evidence="12">
    <location>
        <begin position="335"/>
        <end position="358"/>
    </location>
</feature>
<feature type="transmembrane region" description="Helical" evidence="12">
    <location>
        <begin position="6"/>
        <end position="27"/>
    </location>
</feature>
<protein>
    <recommendedName>
        <fullName evidence="4">Glucans biosynthesis glucosyltransferase H</fullName>
    </recommendedName>
</protein>
<dbReference type="EMBL" id="LT576035">
    <property type="protein sequence ID" value="SBN37957.1"/>
    <property type="molecule type" value="Genomic_DNA"/>
</dbReference>
<dbReference type="PANTHER" id="PTHR43867">
    <property type="entry name" value="CELLULOSE SYNTHASE CATALYTIC SUBUNIT A [UDP-FORMING]"/>
    <property type="match status" value="1"/>
</dbReference>
<dbReference type="GO" id="GO:0016758">
    <property type="term" value="F:hexosyltransferase activity"/>
    <property type="evidence" value="ECO:0007669"/>
    <property type="project" value="TreeGrafter"/>
</dbReference>
<keyword evidence="10 12" id="KW-1133">Transmembrane helix</keyword>
<dbReference type="Gene3D" id="3.90.550.10">
    <property type="entry name" value="Spore Coat Polysaccharide Biosynthesis Protein SpsA, Chain A"/>
    <property type="match status" value="1"/>
</dbReference>
<feature type="transmembrane region" description="Helical" evidence="12">
    <location>
        <begin position="370"/>
        <end position="393"/>
    </location>
</feature>
<dbReference type="InterPro" id="IPR001173">
    <property type="entry name" value="Glyco_trans_2-like"/>
</dbReference>
<evidence type="ECO:0000256" key="1">
    <source>
        <dbReference type="ARBA" id="ARBA00004429"/>
    </source>
</evidence>
<evidence type="ECO:0000256" key="5">
    <source>
        <dbReference type="ARBA" id="ARBA00022475"/>
    </source>
</evidence>
<feature type="transmembrane region" description="Helical" evidence="12">
    <location>
        <begin position="455"/>
        <end position="488"/>
    </location>
</feature>
<keyword evidence="9 12" id="KW-0812">Transmembrane</keyword>
<dbReference type="AlphaFoldDB" id="A0A2C7AMY8"/>
<evidence type="ECO:0000256" key="11">
    <source>
        <dbReference type="ARBA" id="ARBA00023136"/>
    </source>
</evidence>
<keyword evidence="5" id="KW-1003">Cell membrane</keyword>
<evidence type="ECO:0000256" key="7">
    <source>
        <dbReference type="ARBA" id="ARBA00022676"/>
    </source>
</evidence>
<proteinExistence type="inferred from homology"/>
<evidence type="ECO:0000256" key="6">
    <source>
        <dbReference type="ARBA" id="ARBA00022519"/>
    </source>
</evidence>
<keyword evidence="8" id="KW-0808">Transferase</keyword>
<evidence type="ECO:0000256" key="2">
    <source>
        <dbReference type="ARBA" id="ARBA00005001"/>
    </source>
</evidence>
<reference evidence="14" key="1">
    <citation type="submission" date="2016-05" db="EMBL/GenBank/DDBJ databases">
        <authorList>
            <person name="Lavstsen T."/>
            <person name="Jespersen J.S."/>
        </authorList>
    </citation>
    <scope>NUCLEOTIDE SEQUENCE</scope>
    <source>
        <strain evidence="14">PFRJS10</strain>
    </source>
</reference>
<evidence type="ECO:0000256" key="8">
    <source>
        <dbReference type="ARBA" id="ARBA00022679"/>
    </source>
</evidence>
<evidence type="ECO:0000256" key="3">
    <source>
        <dbReference type="ARBA" id="ARBA00009337"/>
    </source>
</evidence>
<dbReference type="SUPFAM" id="SSF53448">
    <property type="entry name" value="Nucleotide-diphospho-sugar transferases"/>
    <property type="match status" value="1"/>
</dbReference>
<feature type="domain" description="Glycosyltransferase 2-like" evidence="13">
    <location>
        <begin position="170"/>
        <end position="380"/>
    </location>
</feature>
<evidence type="ECO:0000256" key="4">
    <source>
        <dbReference type="ARBA" id="ARBA00020585"/>
    </source>
</evidence>
<comment type="subcellular location">
    <subcellularLocation>
        <location evidence="1">Cell inner membrane</location>
        <topology evidence="1">Multi-pass membrane protein</topology>
    </subcellularLocation>
</comment>
<keyword evidence="11 12" id="KW-0472">Membrane</keyword>
<feature type="transmembrane region" description="Helical" evidence="12">
    <location>
        <begin position="39"/>
        <end position="56"/>
    </location>
</feature>
<dbReference type="InterPro" id="IPR029044">
    <property type="entry name" value="Nucleotide-diphossugar_trans"/>
</dbReference>
<evidence type="ECO:0000256" key="9">
    <source>
        <dbReference type="ARBA" id="ARBA00022692"/>
    </source>
</evidence>
<evidence type="ECO:0000256" key="10">
    <source>
        <dbReference type="ARBA" id="ARBA00022989"/>
    </source>
</evidence>
<dbReference type="RefSeq" id="WP_063493800.1">
    <property type="nucleotide sequence ID" value="NZ_JBJDUN010000030.1"/>
</dbReference>
<accession>A0A2C7AMY8</accession>
<name>A0A2C7AMY8_9ACTN</name>
<dbReference type="PANTHER" id="PTHR43867:SF5">
    <property type="entry name" value="GLUCANS BIOSYNTHESIS GLUCOSYLTRANSFERASE H"/>
    <property type="match status" value="1"/>
</dbReference>
<organism evidence="14">
    <name type="scientific">Propionibacterium freudenreichii</name>
    <dbReference type="NCBI Taxonomy" id="1744"/>
    <lineage>
        <taxon>Bacteria</taxon>
        <taxon>Bacillati</taxon>
        <taxon>Actinomycetota</taxon>
        <taxon>Actinomycetes</taxon>
        <taxon>Propionibacteriales</taxon>
        <taxon>Propionibacteriaceae</taxon>
        <taxon>Propionibacterium</taxon>
    </lineage>
</organism>
<dbReference type="Pfam" id="PF13632">
    <property type="entry name" value="Glyco_trans_2_3"/>
    <property type="match status" value="1"/>
</dbReference>
<dbReference type="GO" id="GO:0005886">
    <property type="term" value="C:plasma membrane"/>
    <property type="evidence" value="ECO:0007669"/>
    <property type="project" value="UniProtKB-SubCell"/>
</dbReference>
<sequence length="511" mass="58188">MTKSPALYRVILLVWAALFGLALLTTAGSLSREITQRPVAGVLALVTLLSIGYFWLNGIKDVLYTAWYYLVMRGRIRPVRRRELHRHPPRVVMVYCTRNDFNANSLAASMKQRYTNVHTVILDDSDKPEYLTMIDIFAATHDVQVVRRENHVGFKAGNLNNYLTGADYDYFVILDSDEIIPPRFIRRMLDYFASDRSIGIVQATHVATRNVTRFQQKFSLGVDSHWPVYQSVKNRYGFLSLLGHGAMVSKQAFDAAGGFPLMVAEDLCFSLAVREHGYTTVFAPDVTCQEEFPVDYLAFRKRHSKWTQGNMEFIRKNTRPIMTSRQLHWYEKLDIVLFTYALPLTAVFSVFVVINVVVLPMMHASLQFPLWMLIPTVAFLVAPMVNDVVFHWAKMAHTKLLSYSGGSMMLYGSMYFTSLRSSLKSMFGNSVFLVTPKDSTAISFREALRSTRSELIFAGVLAVISLVFTRSVFPVFLLVLPAMVAPYLMVRHQPTRAELHERQRGKVLQAA</sequence>
<gene>
    <name evidence="14" type="ORF">PFR_JS10_314</name>
</gene>
<dbReference type="InterPro" id="IPR050321">
    <property type="entry name" value="Glycosyltr_2/OpgH_subfam"/>
</dbReference>
<keyword evidence="6" id="KW-0997">Cell inner membrane</keyword>